<dbReference type="Gene3D" id="3.40.630.30">
    <property type="match status" value="1"/>
</dbReference>
<evidence type="ECO:0000313" key="3">
    <source>
        <dbReference type="Proteomes" id="UP000246800"/>
    </source>
</evidence>
<dbReference type="PROSITE" id="PS51186">
    <property type="entry name" value="GNAT"/>
    <property type="match status" value="1"/>
</dbReference>
<feature type="non-terminal residue" evidence="2">
    <location>
        <position position="1"/>
    </location>
</feature>
<dbReference type="SUPFAM" id="SSF55729">
    <property type="entry name" value="Acyl-CoA N-acyltransferases (Nat)"/>
    <property type="match status" value="1"/>
</dbReference>
<reference evidence="2 3" key="1">
    <citation type="journal article" date="2018" name="Vet. Microbiol.">
        <title>Clonal diversity and geographic distribution of methicillin-resistant Staphylococcus pseudintermedius from Australian animals: Discovery of novel sequence types.</title>
        <authorList>
            <person name="Worthing K.A."/>
            <person name="Abraham S."/>
            <person name="Coombs G.W."/>
            <person name="Pang S."/>
            <person name="Saputra S."/>
            <person name="Jordan D."/>
            <person name="Trott D.J."/>
            <person name="Norris J.M."/>
        </authorList>
    </citation>
    <scope>NUCLEOTIDE SEQUENCE [LARGE SCALE GENOMIC DNA]</scope>
    <source>
        <strain evidence="2 3">ST525 1</strain>
    </source>
</reference>
<dbReference type="InterPro" id="IPR000182">
    <property type="entry name" value="GNAT_dom"/>
</dbReference>
<evidence type="ECO:0000259" key="1">
    <source>
        <dbReference type="PROSITE" id="PS51186"/>
    </source>
</evidence>
<comment type="caution">
    <text evidence="2">The sequence shown here is derived from an EMBL/GenBank/DDBJ whole genome shotgun (WGS) entry which is preliminary data.</text>
</comment>
<dbReference type="InterPro" id="IPR016181">
    <property type="entry name" value="Acyl_CoA_acyltransferase"/>
</dbReference>
<proteinExistence type="predicted"/>
<feature type="domain" description="N-acetyltransferase" evidence="1">
    <location>
        <begin position="1"/>
        <end position="58"/>
    </location>
</feature>
<evidence type="ECO:0000313" key="2">
    <source>
        <dbReference type="EMBL" id="PWZ67009.1"/>
    </source>
</evidence>
<organism evidence="2 3">
    <name type="scientific">Staphylococcus pseudintermedius</name>
    <dbReference type="NCBI Taxonomy" id="283734"/>
    <lineage>
        <taxon>Bacteria</taxon>
        <taxon>Bacillati</taxon>
        <taxon>Bacillota</taxon>
        <taxon>Bacilli</taxon>
        <taxon>Bacillales</taxon>
        <taxon>Staphylococcaceae</taxon>
        <taxon>Staphylococcus</taxon>
        <taxon>Staphylococcus intermedius group</taxon>
    </lineage>
</organism>
<dbReference type="Proteomes" id="UP000246800">
    <property type="component" value="Unassembled WGS sequence"/>
</dbReference>
<protein>
    <submittedName>
        <fullName evidence="2">GNAT family N-acetyltransferase</fullName>
    </submittedName>
</protein>
<dbReference type="EMBL" id="QEIT01000766">
    <property type="protein sequence ID" value="PWZ67009.1"/>
    <property type="molecule type" value="Genomic_DNA"/>
</dbReference>
<dbReference type="GO" id="GO:0016747">
    <property type="term" value="F:acyltransferase activity, transferring groups other than amino-acyl groups"/>
    <property type="evidence" value="ECO:0007669"/>
    <property type="project" value="InterPro"/>
</dbReference>
<name>A0A317YL35_STAPS</name>
<dbReference type="AlphaFoldDB" id="A0A317YL35"/>
<dbReference type="Pfam" id="PF00583">
    <property type="entry name" value="Acetyltransf_1"/>
    <property type="match status" value="1"/>
</dbReference>
<keyword evidence="2" id="KW-0808">Transferase</keyword>
<sequence>YGTALLNEGLSRFEDKFEGVYLEVDNKNEEAVAYYKEQGFTILRSYEPEMYGEKLDLALMYKAF</sequence>
<accession>A0A317YL35</accession>
<dbReference type="RefSeq" id="WP_341466454.1">
    <property type="nucleotide sequence ID" value="NZ_QEIT01000766.1"/>
</dbReference>
<gene>
    <name evidence="2" type="ORF">DD902_16080</name>
</gene>